<dbReference type="AlphaFoldDB" id="A0AA94F2K3"/>
<gene>
    <name evidence="6" type="ORF">EJB19_06935</name>
</gene>
<keyword evidence="4" id="KW-0175">Coiled coil</keyword>
<dbReference type="GO" id="GO:0004519">
    <property type="term" value="F:endonuclease activity"/>
    <property type="evidence" value="ECO:0007669"/>
    <property type="project" value="UniProtKB-KW"/>
</dbReference>
<accession>A0AA94F2K3</accession>
<comment type="similarity">
    <text evidence="1">Belongs to the type-I restriction system S methylase family.</text>
</comment>
<evidence type="ECO:0000313" key="6">
    <source>
        <dbReference type="EMBL" id="RVU87947.1"/>
    </source>
</evidence>
<dbReference type="EMBL" id="RWGX01000004">
    <property type="protein sequence ID" value="RVU87947.1"/>
    <property type="molecule type" value="Genomic_DNA"/>
</dbReference>
<keyword evidence="6" id="KW-0378">Hydrolase</keyword>
<dbReference type="Pfam" id="PF01420">
    <property type="entry name" value="Methylase_S"/>
    <property type="match status" value="2"/>
</dbReference>
<dbReference type="InterPro" id="IPR044946">
    <property type="entry name" value="Restrct_endonuc_typeI_TRD_sf"/>
</dbReference>
<dbReference type="Gene3D" id="3.90.220.20">
    <property type="entry name" value="DNA methylase specificity domains"/>
    <property type="match status" value="2"/>
</dbReference>
<evidence type="ECO:0000259" key="5">
    <source>
        <dbReference type="Pfam" id="PF01420"/>
    </source>
</evidence>
<feature type="domain" description="Type I restriction modification DNA specificity" evidence="5">
    <location>
        <begin position="211"/>
        <end position="393"/>
    </location>
</feature>
<name>A0AA94F2K3_9FLAO</name>
<reference evidence="6" key="1">
    <citation type="submission" date="2018-12" db="EMBL/GenBank/DDBJ databases">
        <title>Draft genome sequence of Flaovobacterium columnare BGFS27 isolated from channel catfish in Alabama.</title>
        <authorList>
            <person name="Cai W."/>
            <person name="Arias C."/>
        </authorList>
    </citation>
    <scope>NUCLEOTIDE SEQUENCE [LARGE SCALE GENOMIC DNA]</scope>
    <source>
        <strain evidence="6">BGFS27</strain>
    </source>
</reference>
<evidence type="ECO:0000256" key="3">
    <source>
        <dbReference type="ARBA" id="ARBA00023125"/>
    </source>
</evidence>
<dbReference type="SUPFAM" id="SSF116734">
    <property type="entry name" value="DNA methylase specificity domain"/>
    <property type="match status" value="2"/>
</dbReference>
<dbReference type="InterPro" id="IPR052021">
    <property type="entry name" value="Type-I_RS_S_subunit"/>
</dbReference>
<dbReference type="PANTHER" id="PTHR30408:SF12">
    <property type="entry name" value="TYPE I RESTRICTION ENZYME MJAVIII SPECIFICITY SUBUNIT"/>
    <property type="match status" value="1"/>
</dbReference>
<dbReference type="GO" id="GO:0003677">
    <property type="term" value="F:DNA binding"/>
    <property type="evidence" value="ECO:0007669"/>
    <property type="project" value="UniProtKB-KW"/>
</dbReference>
<feature type="domain" description="Type I restriction modification DNA specificity" evidence="5">
    <location>
        <begin position="15"/>
        <end position="193"/>
    </location>
</feature>
<protein>
    <submittedName>
        <fullName evidence="6">Restriction endonuclease subunit S</fullName>
    </submittedName>
</protein>
<evidence type="ECO:0000256" key="1">
    <source>
        <dbReference type="ARBA" id="ARBA00010923"/>
    </source>
</evidence>
<keyword evidence="2" id="KW-0680">Restriction system</keyword>
<organism evidence="6">
    <name type="scientific">Flavobacterium columnare</name>
    <dbReference type="NCBI Taxonomy" id="996"/>
    <lineage>
        <taxon>Bacteria</taxon>
        <taxon>Pseudomonadati</taxon>
        <taxon>Bacteroidota</taxon>
        <taxon>Flavobacteriia</taxon>
        <taxon>Flavobacteriales</taxon>
        <taxon>Flavobacteriaceae</taxon>
        <taxon>Flavobacterium</taxon>
    </lineage>
</organism>
<dbReference type="Gene3D" id="1.10.287.1120">
    <property type="entry name" value="Bipartite methylase S protein"/>
    <property type="match status" value="1"/>
</dbReference>
<dbReference type="RefSeq" id="WP_127821971.1">
    <property type="nucleotide sequence ID" value="NZ_RWGX02000016.1"/>
</dbReference>
<keyword evidence="6" id="KW-0540">Nuclease</keyword>
<dbReference type="PANTHER" id="PTHR30408">
    <property type="entry name" value="TYPE-1 RESTRICTION ENZYME ECOKI SPECIFICITY PROTEIN"/>
    <property type="match status" value="1"/>
</dbReference>
<sequence length="419" mass="47623">MVEAKFKITDIGLIPEDWHISTVKEIVNQISDVDHYMPKSEKAGIPYIMTGDLMDLVSKINFSACKKISVDDYQKLSRKVKNSKGDIILARYATVGLVSFVNIDFDFVVSYSCVTIKPNSNKIFGKYLYHYFKSHIFKSEVQNKVNSNIQDNVGIGDLLKLQIQIPPISEQQAIAEVLSDTDAWIESLEKLIAKKRLVKQGAMQQFLTPKEDWLVKKLGDLGNTIGGLSGKTKKDFGKGNSYYIPFMNIMKNVIIDTNYLDLVDIKSGEYQNKILKNDILFNGSSETPDELGISSVLLKNIDNLYLNSFSFGYRVSENSNVNPLFLSYLMRSTYGRKIIYYLAQGATRYNLSKANFLKLEIAFPKSIKEQERIANILSDMDTEIENLEKKLNKTKQLKQGMMQQLLTGKIRLTNKKQTS</sequence>
<dbReference type="GO" id="GO:0009307">
    <property type="term" value="P:DNA restriction-modification system"/>
    <property type="evidence" value="ECO:0007669"/>
    <property type="project" value="UniProtKB-KW"/>
</dbReference>
<feature type="coiled-coil region" evidence="4">
    <location>
        <begin position="370"/>
        <end position="404"/>
    </location>
</feature>
<evidence type="ECO:0000256" key="4">
    <source>
        <dbReference type="SAM" id="Coils"/>
    </source>
</evidence>
<keyword evidence="3" id="KW-0238">DNA-binding</keyword>
<comment type="caution">
    <text evidence="6">The sequence shown here is derived from an EMBL/GenBank/DDBJ whole genome shotgun (WGS) entry which is preliminary data.</text>
</comment>
<dbReference type="InterPro" id="IPR000055">
    <property type="entry name" value="Restrct_endonuc_typeI_TRD"/>
</dbReference>
<proteinExistence type="inferred from homology"/>
<evidence type="ECO:0000256" key="2">
    <source>
        <dbReference type="ARBA" id="ARBA00022747"/>
    </source>
</evidence>
<keyword evidence="6" id="KW-0255">Endonuclease</keyword>